<dbReference type="SUPFAM" id="SSF49313">
    <property type="entry name" value="Cadherin-like"/>
    <property type="match status" value="1"/>
</dbReference>
<gene>
    <name evidence="3" type="ORF">DPMN_025861</name>
</gene>
<keyword evidence="1" id="KW-0106">Calcium</keyword>
<accession>A0A9D4LU27</accession>
<keyword evidence="4" id="KW-1185">Reference proteome</keyword>
<evidence type="ECO:0000313" key="3">
    <source>
        <dbReference type="EMBL" id="KAH3862886.1"/>
    </source>
</evidence>
<sequence>MDVISYSVAPGYTNGTLMFFYLNEQSAILTVASDLRDSRPYGNQYQFQVIANDQGKPPKSAFLSVTIFV</sequence>
<dbReference type="InterPro" id="IPR002126">
    <property type="entry name" value="Cadherin-like_dom"/>
</dbReference>
<dbReference type="GO" id="GO:0005509">
    <property type="term" value="F:calcium ion binding"/>
    <property type="evidence" value="ECO:0007669"/>
    <property type="project" value="UniProtKB-UniRule"/>
</dbReference>
<comment type="caution">
    <text evidence="3">The sequence shown here is derived from an EMBL/GenBank/DDBJ whole genome shotgun (WGS) entry which is preliminary data.</text>
</comment>
<organism evidence="3 4">
    <name type="scientific">Dreissena polymorpha</name>
    <name type="common">Zebra mussel</name>
    <name type="synonym">Mytilus polymorpha</name>
    <dbReference type="NCBI Taxonomy" id="45954"/>
    <lineage>
        <taxon>Eukaryota</taxon>
        <taxon>Metazoa</taxon>
        <taxon>Spiralia</taxon>
        <taxon>Lophotrochozoa</taxon>
        <taxon>Mollusca</taxon>
        <taxon>Bivalvia</taxon>
        <taxon>Autobranchia</taxon>
        <taxon>Heteroconchia</taxon>
        <taxon>Euheterodonta</taxon>
        <taxon>Imparidentia</taxon>
        <taxon>Neoheterodontei</taxon>
        <taxon>Myida</taxon>
        <taxon>Dreissenoidea</taxon>
        <taxon>Dreissenidae</taxon>
        <taxon>Dreissena</taxon>
    </lineage>
</organism>
<name>A0A9D4LU27_DREPO</name>
<reference evidence="3" key="1">
    <citation type="journal article" date="2019" name="bioRxiv">
        <title>The Genome of the Zebra Mussel, Dreissena polymorpha: A Resource for Invasive Species Research.</title>
        <authorList>
            <person name="McCartney M.A."/>
            <person name="Auch B."/>
            <person name="Kono T."/>
            <person name="Mallez S."/>
            <person name="Zhang Y."/>
            <person name="Obille A."/>
            <person name="Becker A."/>
            <person name="Abrahante J.E."/>
            <person name="Garbe J."/>
            <person name="Badalamenti J.P."/>
            <person name="Herman A."/>
            <person name="Mangelson H."/>
            <person name="Liachko I."/>
            <person name="Sullivan S."/>
            <person name="Sone E.D."/>
            <person name="Koren S."/>
            <person name="Silverstein K.A.T."/>
            <person name="Beckman K.B."/>
            <person name="Gohl D.M."/>
        </authorList>
    </citation>
    <scope>NUCLEOTIDE SEQUENCE</scope>
    <source>
        <strain evidence="3">Duluth1</strain>
        <tissue evidence="3">Whole animal</tissue>
    </source>
</reference>
<dbReference type="PROSITE" id="PS50268">
    <property type="entry name" value="CADHERIN_2"/>
    <property type="match status" value="1"/>
</dbReference>
<dbReference type="AlphaFoldDB" id="A0A9D4LU27"/>
<dbReference type="Proteomes" id="UP000828390">
    <property type="component" value="Unassembled WGS sequence"/>
</dbReference>
<reference evidence="3" key="2">
    <citation type="submission" date="2020-11" db="EMBL/GenBank/DDBJ databases">
        <authorList>
            <person name="McCartney M.A."/>
            <person name="Auch B."/>
            <person name="Kono T."/>
            <person name="Mallez S."/>
            <person name="Becker A."/>
            <person name="Gohl D.M."/>
            <person name="Silverstein K.A.T."/>
            <person name="Koren S."/>
            <person name="Bechman K.B."/>
            <person name="Herman A."/>
            <person name="Abrahante J.E."/>
            <person name="Garbe J."/>
        </authorList>
    </citation>
    <scope>NUCLEOTIDE SEQUENCE</scope>
    <source>
        <strain evidence="3">Duluth1</strain>
        <tissue evidence="3">Whole animal</tissue>
    </source>
</reference>
<protein>
    <recommendedName>
        <fullName evidence="2">Cadherin domain-containing protein</fullName>
    </recommendedName>
</protein>
<dbReference type="CDD" id="cd11304">
    <property type="entry name" value="Cadherin_repeat"/>
    <property type="match status" value="1"/>
</dbReference>
<dbReference type="InterPro" id="IPR015919">
    <property type="entry name" value="Cadherin-like_sf"/>
</dbReference>
<evidence type="ECO:0000259" key="2">
    <source>
        <dbReference type="PROSITE" id="PS50268"/>
    </source>
</evidence>
<dbReference type="EMBL" id="JAIWYP010000002">
    <property type="protein sequence ID" value="KAH3862886.1"/>
    <property type="molecule type" value="Genomic_DNA"/>
</dbReference>
<proteinExistence type="predicted"/>
<dbReference type="Gene3D" id="2.60.40.60">
    <property type="entry name" value="Cadherins"/>
    <property type="match status" value="1"/>
</dbReference>
<evidence type="ECO:0000313" key="4">
    <source>
        <dbReference type="Proteomes" id="UP000828390"/>
    </source>
</evidence>
<evidence type="ECO:0000256" key="1">
    <source>
        <dbReference type="PROSITE-ProRule" id="PRU00043"/>
    </source>
</evidence>
<feature type="domain" description="Cadherin" evidence="2">
    <location>
        <begin position="4"/>
        <end position="69"/>
    </location>
</feature>
<dbReference type="GO" id="GO:0007156">
    <property type="term" value="P:homophilic cell adhesion via plasma membrane adhesion molecules"/>
    <property type="evidence" value="ECO:0007669"/>
    <property type="project" value="InterPro"/>
</dbReference>
<dbReference type="GO" id="GO:0016020">
    <property type="term" value="C:membrane"/>
    <property type="evidence" value="ECO:0007669"/>
    <property type="project" value="InterPro"/>
</dbReference>